<evidence type="ECO:0000313" key="1">
    <source>
        <dbReference type="EMBL" id="KAI4811670.1"/>
    </source>
</evidence>
<evidence type="ECO:0000313" key="2">
    <source>
        <dbReference type="Proteomes" id="UP001057452"/>
    </source>
</evidence>
<feature type="non-terminal residue" evidence="1">
    <location>
        <position position="1"/>
    </location>
</feature>
<gene>
    <name evidence="1" type="ORF">KUCAC02_014547</name>
</gene>
<feature type="non-terminal residue" evidence="1">
    <location>
        <position position="58"/>
    </location>
</feature>
<organism evidence="1 2">
    <name type="scientific">Chaenocephalus aceratus</name>
    <name type="common">Blackfin icefish</name>
    <name type="synonym">Chaenichthys aceratus</name>
    <dbReference type="NCBI Taxonomy" id="36190"/>
    <lineage>
        <taxon>Eukaryota</taxon>
        <taxon>Metazoa</taxon>
        <taxon>Chordata</taxon>
        <taxon>Craniata</taxon>
        <taxon>Vertebrata</taxon>
        <taxon>Euteleostomi</taxon>
        <taxon>Actinopterygii</taxon>
        <taxon>Neopterygii</taxon>
        <taxon>Teleostei</taxon>
        <taxon>Neoteleostei</taxon>
        <taxon>Acanthomorphata</taxon>
        <taxon>Eupercaria</taxon>
        <taxon>Perciformes</taxon>
        <taxon>Notothenioidei</taxon>
        <taxon>Channichthyidae</taxon>
        <taxon>Chaenocephalus</taxon>
    </lineage>
</organism>
<accession>A0ACB9WG04</accession>
<dbReference type="Proteomes" id="UP001057452">
    <property type="component" value="Chromosome 16"/>
</dbReference>
<proteinExistence type="predicted"/>
<reference evidence="1" key="1">
    <citation type="submission" date="2022-05" db="EMBL/GenBank/DDBJ databases">
        <title>Chromosome-level genome of Chaenocephalus aceratus.</title>
        <authorList>
            <person name="Park H."/>
        </authorList>
    </citation>
    <scope>NUCLEOTIDE SEQUENCE</scope>
    <source>
        <strain evidence="1">KU_202001</strain>
    </source>
</reference>
<name>A0ACB9WG04_CHAAC</name>
<sequence length="58" mass="6644">RIDGEVSGCQEPARPHWHRIKAGTNAARRQSGKPEHTQAQEHPKTWPHSSRLYHRGVI</sequence>
<protein>
    <submittedName>
        <fullName evidence="1">Uncharacterized protein</fullName>
    </submittedName>
</protein>
<keyword evidence="2" id="KW-1185">Reference proteome</keyword>
<comment type="caution">
    <text evidence="1">The sequence shown here is derived from an EMBL/GenBank/DDBJ whole genome shotgun (WGS) entry which is preliminary data.</text>
</comment>
<dbReference type="EMBL" id="CM043800">
    <property type="protein sequence ID" value="KAI4811670.1"/>
    <property type="molecule type" value="Genomic_DNA"/>
</dbReference>